<keyword evidence="2" id="KW-1185">Reference proteome</keyword>
<accession>A0A927CSR3</accession>
<name>A0A927CSR3_9BACI</name>
<gene>
    <name evidence="1" type="ORF">IEO70_02350</name>
</gene>
<comment type="caution">
    <text evidence="1">The sequence shown here is derived from an EMBL/GenBank/DDBJ whole genome shotgun (WGS) entry which is preliminary data.</text>
</comment>
<organism evidence="1 2">
    <name type="scientific">Peribacillus faecalis</name>
    <dbReference type="NCBI Taxonomy" id="2772559"/>
    <lineage>
        <taxon>Bacteria</taxon>
        <taxon>Bacillati</taxon>
        <taxon>Bacillota</taxon>
        <taxon>Bacilli</taxon>
        <taxon>Bacillales</taxon>
        <taxon>Bacillaceae</taxon>
        <taxon>Peribacillus</taxon>
    </lineage>
</organism>
<dbReference type="EMBL" id="JACXSI010000004">
    <property type="protein sequence ID" value="MBD3107193.1"/>
    <property type="molecule type" value="Genomic_DNA"/>
</dbReference>
<dbReference type="RefSeq" id="WP_190996742.1">
    <property type="nucleotide sequence ID" value="NZ_JACXSI010000004.1"/>
</dbReference>
<dbReference type="AlphaFoldDB" id="A0A927CSR3"/>
<sequence>MIRAEGFVVVLVKNGHFQPDDLFFKNKDLIVKVKSIKQVLDSQSNPAIELTCTYKINLKERYYCHSPNDYVGHVFPALRKYISPILLTQVVYIDRAYDAKLT</sequence>
<evidence type="ECO:0000313" key="2">
    <source>
        <dbReference type="Proteomes" id="UP000602076"/>
    </source>
</evidence>
<proteinExistence type="predicted"/>
<reference evidence="1" key="1">
    <citation type="submission" date="2020-09" db="EMBL/GenBank/DDBJ databases">
        <title>Bacillus faecalis sp. nov., a moderately halophilic bacterium isolated from cow faeces.</title>
        <authorList>
            <person name="Jiang L."/>
            <person name="Lee J."/>
        </authorList>
    </citation>
    <scope>NUCLEOTIDE SEQUENCE</scope>
    <source>
        <strain evidence="1">AGMB 02131</strain>
    </source>
</reference>
<dbReference type="Proteomes" id="UP000602076">
    <property type="component" value="Unassembled WGS sequence"/>
</dbReference>
<evidence type="ECO:0000313" key="1">
    <source>
        <dbReference type="EMBL" id="MBD3107193.1"/>
    </source>
</evidence>
<protein>
    <submittedName>
        <fullName evidence="1">Cytoplasmic protein</fullName>
    </submittedName>
</protein>